<evidence type="ECO:0000256" key="3">
    <source>
        <dbReference type="ARBA" id="ARBA00023125"/>
    </source>
</evidence>
<dbReference type="InterPro" id="IPR002100">
    <property type="entry name" value="TF_MADSbox"/>
</dbReference>
<dbReference type="GO" id="GO:0000977">
    <property type="term" value="F:RNA polymerase II transcription regulatory region sequence-specific DNA binding"/>
    <property type="evidence" value="ECO:0007669"/>
    <property type="project" value="InterPro"/>
</dbReference>
<comment type="subcellular location">
    <subcellularLocation>
        <location evidence="1">Nucleus</location>
    </subcellularLocation>
</comment>
<gene>
    <name evidence="8" type="ORF">MtrunA17_Chr1g0188671</name>
</gene>
<dbReference type="SMART" id="SM00432">
    <property type="entry name" value="MADS"/>
    <property type="match status" value="1"/>
</dbReference>
<keyword evidence="6" id="KW-0472">Membrane</keyword>
<dbReference type="Pfam" id="PF00319">
    <property type="entry name" value="SRF-TF"/>
    <property type="match status" value="1"/>
</dbReference>
<sequence length="275" mass="31010">MNFVYKTTASHPTSMYHFLVLGTNILTHLFLLFFCASIMSSGKKSQGRQKIEMKKMSNESNLQVTFSKRRSGLFKKASELCTLCGAYIALIVFSPSDKVFSFGHPDVETIIDRYLSQVPPQNNGIWQFIDAHRSVKLHKLNVMLTQINDAQGIERKRENEQSDLRKKKEAQFWWACPIEGMNRVQLQLLKNALLDLKKRIAEHAGMVVNQGTPTQTLPFFVGNDSSSNMPIEHQSNHQQASIFPAGFFQNPMLQPHLFGFNNIGGDGGHGPSGCY</sequence>
<dbReference type="EMBL" id="PSQE01000001">
    <property type="protein sequence ID" value="RHN80472.1"/>
    <property type="molecule type" value="Genomic_DNA"/>
</dbReference>
<comment type="caution">
    <text evidence="8">The sequence shown here is derived from an EMBL/GenBank/DDBJ whole genome shotgun (WGS) entry which is preliminary data.</text>
</comment>
<keyword evidence="6" id="KW-1133">Transmembrane helix</keyword>
<reference evidence="8" key="1">
    <citation type="journal article" date="2018" name="Nat. Plants">
        <title>Whole-genome landscape of Medicago truncatula symbiotic genes.</title>
        <authorList>
            <person name="Pecrix Y."/>
            <person name="Gamas P."/>
            <person name="Carrere S."/>
        </authorList>
    </citation>
    <scope>NUCLEOTIDE SEQUENCE</scope>
    <source>
        <tissue evidence="8">Leaves</tissue>
    </source>
</reference>
<dbReference type="GO" id="GO:0045944">
    <property type="term" value="P:positive regulation of transcription by RNA polymerase II"/>
    <property type="evidence" value="ECO:0007669"/>
    <property type="project" value="InterPro"/>
</dbReference>
<dbReference type="PRINTS" id="PR00404">
    <property type="entry name" value="MADSDOMAIN"/>
</dbReference>
<evidence type="ECO:0000256" key="4">
    <source>
        <dbReference type="ARBA" id="ARBA00023163"/>
    </source>
</evidence>
<evidence type="ECO:0000259" key="7">
    <source>
        <dbReference type="PROSITE" id="PS50066"/>
    </source>
</evidence>
<dbReference type="GO" id="GO:0005634">
    <property type="term" value="C:nucleus"/>
    <property type="evidence" value="ECO:0007669"/>
    <property type="project" value="UniProtKB-SubCell"/>
</dbReference>
<dbReference type="SUPFAM" id="SSF55455">
    <property type="entry name" value="SRF-like"/>
    <property type="match status" value="1"/>
</dbReference>
<name>A0A396JSG2_MEDTR</name>
<dbReference type="FunFam" id="3.40.1810.10:FF:000006">
    <property type="entry name" value="Agamous-like MADS-box protein AGL62"/>
    <property type="match status" value="1"/>
</dbReference>
<dbReference type="Proteomes" id="UP000265566">
    <property type="component" value="Chromosome 1"/>
</dbReference>
<feature type="domain" description="MADS-box" evidence="7">
    <location>
        <begin position="46"/>
        <end position="106"/>
    </location>
</feature>
<dbReference type="PANTHER" id="PTHR11945:SF818">
    <property type="entry name" value="AGAMOUS-LIKE MADS-BOX PROTEIN AGL62"/>
    <property type="match status" value="1"/>
</dbReference>
<organism evidence="8">
    <name type="scientific">Medicago truncatula</name>
    <name type="common">Barrel medic</name>
    <name type="synonym">Medicago tribuloides</name>
    <dbReference type="NCBI Taxonomy" id="3880"/>
    <lineage>
        <taxon>Eukaryota</taxon>
        <taxon>Viridiplantae</taxon>
        <taxon>Streptophyta</taxon>
        <taxon>Embryophyta</taxon>
        <taxon>Tracheophyta</taxon>
        <taxon>Spermatophyta</taxon>
        <taxon>Magnoliopsida</taxon>
        <taxon>eudicotyledons</taxon>
        <taxon>Gunneridae</taxon>
        <taxon>Pentapetalae</taxon>
        <taxon>rosids</taxon>
        <taxon>fabids</taxon>
        <taxon>Fabales</taxon>
        <taxon>Fabaceae</taxon>
        <taxon>Papilionoideae</taxon>
        <taxon>50 kb inversion clade</taxon>
        <taxon>NPAAA clade</taxon>
        <taxon>Hologalegina</taxon>
        <taxon>IRL clade</taxon>
        <taxon>Trifolieae</taxon>
        <taxon>Medicago</taxon>
    </lineage>
</organism>
<dbReference type="CDD" id="cd00265">
    <property type="entry name" value="MADS_MEF2_like"/>
    <property type="match status" value="1"/>
</dbReference>
<dbReference type="Gramene" id="rna4404">
    <property type="protein sequence ID" value="RHN80472.1"/>
    <property type="gene ID" value="gene4404"/>
</dbReference>
<dbReference type="PANTHER" id="PTHR11945">
    <property type="entry name" value="MADS BOX PROTEIN"/>
    <property type="match status" value="1"/>
</dbReference>
<evidence type="ECO:0000256" key="2">
    <source>
        <dbReference type="ARBA" id="ARBA00023015"/>
    </source>
</evidence>
<keyword evidence="4" id="KW-0804">Transcription</keyword>
<evidence type="ECO:0000256" key="1">
    <source>
        <dbReference type="ARBA" id="ARBA00004123"/>
    </source>
</evidence>
<dbReference type="InterPro" id="IPR033896">
    <property type="entry name" value="MEF2-like_N"/>
</dbReference>
<proteinExistence type="predicted"/>
<dbReference type="Gene3D" id="3.40.1810.10">
    <property type="entry name" value="Transcription factor, MADS-box"/>
    <property type="match status" value="1"/>
</dbReference>
<protein>
    <submittedName>
        <fullName evidence="8">Putative transcription factor MADS-type1 family</fullName>
    </submittedName>
</protein>
<dbReference type="Gene3D" id="6.10.140.920">
    <property type="match status" value="1"/>
</dbReference>
<dbReference type="InterPro" id="IPR036879">
    <property type="entry name" value="TF_MADSbox_sf"/>
</dbReference>
<keyword evidence="2" id="KW-0805">Transcription regulation</keyword>
<evidence type="ECO:0000256" key="5">
    <source>
        <dbReference type="ARBA" id="ARBA00023242"/>
    </source>
</evidence>
<keyword evidence="5" id="KW-0539">Nucleus</keyword>
<feature type="transmembrane region" description="Helical" evidence="6">
    <location>
        <begin position="15"/>
        <end position="39"/>
    </location>
</feature>
<dbReference type="AlphaFoldDB" id="A0A396JSG2"/>
<keyword evidence="6" id="KW-0812">Transmembrane</keyword>
<evidence type="ECO:0000256" key="6">
    <source>
        <dbReference type="SAM" id="Phobius"/>
    </source>
</evidence>
<dbReference type="GO" id="GO:0046983">
    <property type="term" value="F:protein dimerization activity"/>
    <property type="evidence" value="ECO:0007669"/>
    <property type="project" value="InterPro"/>
</dbReference>
<accession>A0A396JSG2</accession>
<keyword evidence="3" id="KW-0238">DNA-binding</keyword>
<evidence type="ECO:0000313" key="8">
    <source>
        <dbReference type="EMBL" id="RHN80472.1"/>
    </source>
</evidence>
<dbReference type="PROSITE" id="PS50066">
    <property type="entry name" value="MADS_BOX_2"/>
    <property type="match status" value="1"/>
</dbReference>